<proteinExistence type="predicted"/>
<dbReference type="EMBL" id="JASSOM010000064">
    <property type="protein sequence ID" value="MDK9364913.1"/>
    <property type="molecule type" value="Genomic_DNA"/>
</dbReference>
<gene>
    <name evidence="2" type="ORF">QQF32_17095</name>
</gene>
<evidence type="ECO:0000313" key="2">
    <source>
        <dbReference type="EMBL" id="MDK9364913.1"/>
    </source>
</evidence>
<keyword evidence="1" id="KW-1277">Toxin-antitoxin system</keyword>
<dbReference type="RefSeq" id="WP_285148756.1">
    <property type="nucleotide sequence ID" value="NZ_JASSOM010000064.1"/>
</dbReference>
<evidence type="ECO:0000313" key="3">
    <source>
        <dbReference type="Proteomes" id="UP001223214"/>
    </source>
</evidence>
<dbReference type="Gene3D" id="3.30.2310.20">
    <property type="entry name" value="RelE-like"/>
    <property type="match status" value="1"/>
</dbReference>
<dbReference type="Pfam" id="PF05016">
    <property type="entry name" value="ParE_toxin"/>
    <property type="match status" value="1"/>
</dbReference>
<accession>A0AAP4D6T0</accession>
<dbReference type="SUPFAM" id="SSF143011">
    <property type="entry name" value="RelE-like"/>
    <property type="match status" value="1"/>
</dbReference>
<sequence>MRVIWSRPAKKDLAKLDSLSQKRIQEKLNAIANQNSPYLDIKKLTMPGEYYRLRVGEYRVIFLMQGESRNECYLIAVKRRTTTTYLHEENAPYGCTIYR</sequence>
<dbReference type="AlphaFoldDB" id="A0AAP4D6T0"/>
<dbReference type="InterPro" id="IPR007712">
    <property type="entry name" value="RelE/ParE_toxin"/>
</dbReference>
<reference evidence="2 3" key="1">
    <citation type="submission" date="2023-06" db="EMBL/GenBank/DDBJ databases">
        <title>Identification and characterization of antibiotic-resistant Gram-negative bacteria.</title>
        <authorList>
            <person name="Cho G.-S."/>
            <person name="Lee J."/>
            <person name="Tai E."/>
            <person name="Jeong S."/>
            <person name="Kim I."/>
            <person name="Kim B.-E."/>
            <person name="Jeong M.-I."/>
            <person name="Oh K.-K."/>
            <person name="Franz C.M.A.P."/>
        </authorList>
    </citation>
    <scope>NUCLEOTIDE SEQUENCE [LARGE SCALE GENOMIC DNA]</scope>
    <source>
        <strain evidence="2 3">V106_12</strain>
    </source>
</reference>
<dbReference type="PANTHER" id="PTHR38813">
    <property type="match status" value="1"/>
</dbReference>
<protein>
    <submittedName>
        <fullName evidence="2">Type II toxin-antitoxin system RelE/ParE family toxin</fullName>
    </submittedName>
</protein>
<dbReference type="Proteomes" id="UP001223214">
    <property type="component" value="Unassembled WGS sequence"/>
</dbReference>
<name>A0AAP4D6T0_9ENTR</name>
<dbReference type="InterPro" id="IPR035093">
    <property type="entry name" value="RelE/ParE_toxin_dom_sf"/>
</dbReference>
<comment type="caution">
    <text evidence="2">The sequence shown here is derived from an EMBL/GenBank/DDBJ whole genome shotgun (WGS) entry which is preliminary data.</text>
</comment>
<dbReference type="InterPro" id="IPR052747">
    <property type="entry name" value="TA_system_RelE_toxin"/>
</dbReference>
<dbReference type="PANTHER" id="PTHR38813:SF1">
    <property type="entry name" value="TOXIN RELE1-RELATED"/>
    <property type="match status" value="1"/>
</dbReference>
<organism evidence="2 3">
    <name type="scientific">Lelliottia wanjuensis</name>
    <dbReference type="NCBI Taxonomy" id="3050585"/>
    <lineage>
        <taxon>Bacteria</taxon>
        <taxon>Pseudomonadati</taxon>
        <taxon>Pseudomonadota</taxon>
        <taxon>Gammaproteobacteria</taxon>
        <taxon>Enterobacterales</taxon>
        <taxon>Enterobacteriaceae</taxon>
        <taxon>Lelliottia</taxon>
    </lineage>
</organism>
<keyword evidence="3" id="KW-1185">Reference proteome</keyword>
<evidence type="ECO:0000256" key="1">
    <source>
        <dbReference type="ARBA" id="ARBA00022649"/>
    </source>
</evidence>